<dbReference type="EMBL" id="BPMK01000001">
    <property type="protein sequence ID" value="GIZ50058.1"/>
    <property type="molecule type" value="Genomic_DNA"/>
</dbReference>
<comment type="caution">
    <text evidence="4">The sequence shown here is derived from an EMBL/GenBank/DDBJ whole genome shotgun (WGS) entry which is preliminary data.</text>
</comment>
<protein>
    <recommendedName>
        <fullName evidence="3">PRC-barrel domain-containing protein</fullName>
    </recommendedName>
</protein>
<evidence type="ECO:0000256" key="2">
    <source>
        <dbReference type="SAM" id="SignalP"/>
    </source>
</evidence>
<dbReference type="InterPro" id="IPR027275">
    <property type="entry name" value="PRC-brl_dom"/>
</dbReference>
<keyword evidence="5" id="KW-1185">Reference proteome</keyword>
<dbReference type="PANTHER" id="PTHR36505">
    <property type="entry name" value="BLR1072 PROTEIN"/>
    <property type="match status" value="1"/>
</dbReference>
<feature type="chain" id="PRO_5046769834" description="PRC-barrel domain-containing protein" evidence="2">
    <location>
        <begin position="29"/>
        <end position="306"/>
    </location>
</feature>
<gene>
    <name evidence="4" type="ORF">NCCP691_00720</name>
</gene>
<evidence type="ECO:0000256" key="1">
    <source>
        <dbReference type="SAM" id="MobiDB-lite"/>
    </source>
</evidence>
<name>A0ABQ4PYV2_9BURK</name>
<dbReference type="Proteomes" id="UP000887222">
    <property type="component" value="Unassembled WGS sequence"/>
</dbReference>
<organism evidence="4 5">
    <name type="scientific">Noviherbaspirillum aridicola</name>
    <dbReference type="NCBI Taxonomy" id="2849687"/>
    <lineage>
        <taxon>Bacteria</taxon>
        <taxon>Pseudomonadati</taxon>
        <taxon>Pseudomonadota</taxon>
        <taxon>Betaproteobacteria</taxon>
        <taxon>Burkholderiales</taxon>
        <taxon>Oxalobacteraceae</taxon>
        <taxon>Noviherbaspirillum</taxon>
    </lineage>
</organism>
<evidence type="ECO:0000259" key="3">
    <source>
        <dbReference type="Pfam" id="PF05239"/>
    </source>
</evidence>
<dbReference type="Pfam" id="PF05239">
    <property type="entry name" value="PRC"/>
    <property type="match status" value="2"/>
</dbReference>
<feature type="signal peptide" evidence="2">
    <location>
        <begin position="1"/>
        <end position="28"/>
    </location>
</feature>
<dbReference type="RefSeq" id="WP_220806249.1">
    <property type="nucleotide sequence ID" value="NZ_BPMK01000001.1"/>
</dbReference>
<sequence>MQSTSIKKNLPLILIAPLLIAAAFPVLAQQASPNTGNPAVDAQAATRMNVPGGGRDMRASEVIGKEVKNAAGETLGDIEDLVIDIDNQRVSYVLMSAGGLLSLGDKQFAIPSERLQPGQRERDPLVLRVSKEELEKAPGFEPDKRPNFSEETYRGAVDRYFFKEERGRYTPSGARLMSAEQLIGKDVNDRAAHSAGEIEDLVVNFGTGRTYAVLEVNNALNPKDKLVALPLKAISFPQRPDLDLLLNIDRPLIEKARGLADAGWPDVNSADARKQIDSDLARLQSQVKSNPGATQTGRETSSGASR</sequence>
<feature type="domain" description="PRC-barrel" evidence="3">
    <location>
        <begin position="57"/>
        <end position="115"/>
    </location>
</feature>
<accession>A0ABQ4PYV2</accession>
<dbReference type="InterPro" id="IPR011033">
    <property type="entry name" value="PRC_barrel-like_sf"/>
</dbReference>
<dbReference type="SUPFAM" id="SSF50346">
    <property type="entry name" value="PRC-barrel domain"/>
    <property type="match status" value="2"/>
</dbReference>
<proteinExistence type="predicted"/>
<evidence type="ECO:0000313" key="5">
    <source>
        <dbReference type="Proteomes" id="UP000887222"/>
    </source>
</evidence>
<feature type="region of interest" description="Disordered" evidence="1">
    <location>
        <begin position="284"/>
        <end position="306"/>
    </location>
</feature>
<dbReference type="Gene3D" id="2.30.30.240">
    <property type="entry name" value="PRC-barrel domain"/>
    <property type="match status" value="2"/>
</dbReference>
<reference evidence="4 5" key="1">
    <citation type="journal article" date="2022" name="Int. J. Syst. Evol. Microbiol.">
        <title>Noviherbaspirillum aridicola sp. nov., isolated from an arid soil in Pakistan.</title>
        <authorList>
            <person name="Khan I.U."/>
            <person name="Saqib M."/>
            <person name="Amin A."/>
            <person name="Hussain F."/>
            <person name="Li L."/>
            <person name="Liu Y.H."/>
            <person name="Fang B.Z."/>
            <person name="Ahmed I."/>
            <person name="Li W.J."/>
        </authorList>
    </citation>
    <scope>NUCLEOTIDE SEQUENCE [LARGE SCALE GENOMIC DNA]</scope>
    <source>
        <strain evidence="4 5">NCCP-691</strain>
    </source>
</reference>
<keyword evidence="2" id="KW-0732">Signal</keyword>
<dbReference type="PANTHER" id="PTHR36505:SF1">
    <property type="entry name" value="BLR1072 PROTEIN"/>
    <property type="match status" value="1"/>
</dbReference>
<feature type="domain" description="PRC-barrel" evidence="3">
    <location>
        <begin position="177"/>
        <end position="232"/>
    </location>
</feature>
<evidence type="ECO:0000313" key="4">
    <source>
        <dbReference type="EMBL" id="GIZ50058.1"/>
    </source>
</evidence>